<dbReference type="EMBL" id="JQ844202">
    <property type="protein sequence ID" value="AGS52605.1"/>
    <property type="molecule type" value="Genomic_DNA"/>
</dbReference>
<evidence type="ECO:0000256" key="5">
    <source>
        <dbReference type="ARBA" id="ARBA00022692"/>
    </source>
</evidence>
<evidence type="ECO:0000256" key="1">
    <source>
        <dbReference type="ARBA" id="ARBA00004651"/>
    </source>
</evidence>
<evidence type="ECO:0000256" key="6">
    <source>
        <dbReference type="ARBA" id="ARBA00022989"/>
    </source>
</evidence>
<dbReference type="PROSITE" id="PS01307">
    <property type="entry name" value="MOTA"/>
    <property type="match status" value="1"/>
</dbReference>
<keyword evidence="10" id="KW-0969">Cilium</keyword>
<comment type="similarity">
    <text evidence="2">Belongs to the MotA family.</text>
</comment>
<feature type="transmembrane region" description="Helical" evidence="8">
    <location>
        <begin position="7"/>
        <end position="27"/>
    </location>
</feature>
<protein>
    <submittedName>
        <fullName evidence="10">Flagellar motor rotation protein MotA</fullName>
    </submittedName>
</protein>
<dbReference type="GO" id="GO:0005886">
    <property type="term" value="C:plasma membrane"/>
    <property type="evidence" value="ECO:0007669"/>
    <property type="project" value="UniProtKB-SubCell"/>
</dbReference>
<evidence type="ECO:0000256" key="2">
    <source>
        <dbReference type="ARBA" id="ARBA00008038"/>
    </source>
</evidence>
<dbReference type="AlphaFoldDB" id="A0A806KDE0"/>
<dbReference type="InterPro" id="IPR047055">
    <property type="entry name" value="MotA-like"/>
</dbReference>
<evidence type="ECO:0000256" key="3">
    <source>
        <dbReference type="ARBA" id="ARBA00022448"/>
    </source>
</evidence>
<dbReference type="PANTHER" id="PTHR30433">
    <property type="entry name" value="CHEMOTAXIS PROTEIN MOTA"/>
    <property type="match status" value="1"/>
</dbReference>
<feature type="transmembrane region" description="Helical" evidence="8">
    <location>
        <begin position="33"/>
        <end position="53"/>
    </location>
</feature>
<evidence type="ECO:0000256" key="7">
    <source>
        <dbReference type="ARBA" id="ARBA00023136"/>
    </source>
</evidence>
<comment type="subcellular location">
    <subcellularLocation>
        <location evidence="1">Cell membrane</location>
        <topology evidence="1">Multi-pass membrane protein</topology>
    </subcellularLocation>
</comment>
<keyword evidence="10" id="KW-0282">Flagellum</keyword>
<feature type="transmembrane region" description="Helical" evidence="8">
    <location>
        <begin position="144"/>
        <end position="166"/>
    </location>
</feature>
<evidence type="ECO:0000256" key="8">
    <source>
        <dbReference type="SAM" id="Phobius"/>
    </source>
</evidence>
<dbReference type="GO" id="GO:0006935">
    <property type="term" value="P:chemotaxis"/>
    <property type="evidence" value="ECO:0007669"/>
    <property type="project" value="InterPro"/>
</dbReference>
<sequence length="260" mass="28520">MDLGTIIGIIGGVGMVAFSCLSVGGYLPALLNLPSFIMVVLGSYFALAVSLKLNEALGIFGVMKRTFNIPTFNEQGIIQKMMAFSEKARREGLLALEDELEDLDDEFMKKGLRLVVDGTDATVIRELLELELSQMQQRHGEKHAWLLTWAALAPAFGMMGTVVSLVNMLRNLEDKSSIGPNMAMAMITTLYGSLVANVICVPMSTKLKSHDLMESNTKEMIIEGVLSIQAGENTRILAMKLMAYLNPTVRKTLEAELIKD</sequence>
<dbReference type="InterPro" id="IPR000540">
    <property type="entry name" value="Flag_MotA_CS"/>
</dbReference>
<proteinExistence type="inferred from homology"/>
<organism evidence="10">
    <name type="scientific">uncultured bacterium contig00042</name>
    <dbReference type="NCBI Taxonomy" id="1181529"/>
    <lineage>
        <taxon>Bacteria</taxon>
        <taxon>environmental samples</taxon>
    </lineage>
</organism>
<keyword evidence="4" id="KW-1003">Cell membrane</keyword>
<keyword evidence="3" id="KW-0813">Transport</keyword>
<evidence type="ECO:0000313" key="10">
    <source>
        <dbReference type="EMBL" id="AGS52605.1"/>
    </source>
</evidence>
<evidence type="ECO:0000259" key="9">
    <source>
        <dbReference type="Pfam" id="PF01618"/>
    </source>
</evidence>
<dbReference type="InterPro" id="IPR002898">
    <property type="entry name" value="MotA_ExbB_proton_chnl"/>
</dbReference>
<accession>A0A806KDE0</accession>
<evidence type="ECO:0000256" key="4">
    <source>
        <dbReference type="ARBA" id="ARBA00022475"/>
    </source>
</evidence>
<feature type="domain" description="MotA/TolQ/ExbB proton channel" evidence="9">
    <location>
        <begin position="101"/>
        <end position="214"/>
    </location>
</feature>
<keyword evidence="6 8" id="KW-1133">Transmembrane helix</keyword>
<dbReference type="GO" id="GO:0071978">
    <property type="term" value="P:bacterial-type flagellum-dependent swarming motility"/>
    <property type="evidence" value="ECO:0007669"/>
    <property type="project" value="InterPro"/>
</dbReference>
<feature type="transmembrane region" description="Helical" evidence="8">
    <location>
        <begin position="178"/>
        <end position="200"/>
    </location>
</feature>
<dbReference type="Pfam" id="PF01618">
    <property type="entry name" value="MotA_ExbB"/>
    <property type="match status" value="1"/>
</dbReference>
<dbReference type="PANTHER" id="PTHR30433:SF2">
    <property type="entry name" value="MOTILITY PROTEIN A"/>
    <property type="match status" value="1"/>
</dbReference>
<keyword evidence="5 8" id="KW-0812">Transmembrane</keyword>
<reference evidence="10" key="1">
    <citation type="submission" date="2012-03" db="EMBL/GenBank/DDBJ databases">
        <title>Functional metagenomics reveals considerable lignocellulase gene clusters in the gut microbiome of a wood-feeding higher termite.</title>
        <authorList>
            <person name="Liu N."/>
        </authorList>
    </citation>
    <scope>NUCLEOTIDE SEQUENCE</scope>
</reference>
<name>A0A806KDE0_9BACT</name>
<keyword evidence="7 8" id="KW-0472">Membrane</keyword>
<keyword evidence="10" id="KW-0966">Cell projection</keyword>